<evidence type="ECO:0000256" key="6">
    <source>
        <dbReference type="ARBA" id="ARBA00023136"/>
    </source>
</evidence>
<evidence type="ECO:0000313" key="9">
    <source>
        <dbReference type="EMBL" id="MTH55619.1"/>
    </source>
</evidence>
<dbReference type="PANTHER" id="PTHR23517:SF3">
    <property type="entry name" value="INTEGRAL MEMBRANE TRANSPORT PROTEIN"/>
    <property type="match status" value="1"/>
</dbReference>
<feature type="transmembrane region" description="Helical" evidence="7">
    <location>
        <begin position="139"/>
        <end position="157"/>
    </location>
</feature>
<dbReference type="Pfam" id="PF07690">
    <property type="entry name" value="MFS_1"/>
    <property type="match status" value="2"/>
</dbReference>
<dbReference type="InterPro" id="IPR036259">
    <property type="entry name" value="MFS_trans_sf"/>
</dbReference>
<keyword evidence="4 7" id="KW-0812">Transmembrane</keyword>
<protein>
    <submittedName>
        <fullName evidence="9">MFS transporter</fullName>
    </submittedName>
</protein>
<keyword evidence="5 7" id="KW-1133">Transmembrane helix</keyword>
<reference evidence="9 10" key="1">
    <citation type="journal article" date="2017" name="Int. J. Syst. Evol. Microbiol.">
        <title>Bacillus mangrovi sp. nov., isolated from a sediment sample from a mangrove forest.</title>
        <authorList>
            <person name="Gupta V."/>
            <person name="Singh P.K."/>
            <person name="Korpole S."/>
            <person name="Tanuku N.R.S."/>
            <person name="Pinnaka A.K."/>
        </authorList>
    </citation>
    <scope>NUCLEOTIDE SEQUENCE [LARGE SCALE GENOMIC DNA]</scope>
    <source>
        <strain evidence="9 10">KCTC 33872</strain>
    </source>
</reference>
<feature type="transmembrane region" description="Helical" evidence="7">
    <location>
        <begin position="40"/>
        <end position="61"/>
    </location>
</feature>
<dbReference type="SUPFAM" id="SSF103473">
    <property type="entry name" value="MFS general substrate transporter"/>
    <property type="match status" value="1"/>
</dbReference>
<feature type="transmembrane region" description="Helical" evidence="7">
    <location>
        <begin position="266"/>
        <end position="285"/>
    </location>
</feature>
<dbReference type="PROSITE" id="PS00216">
    <property type="entry name" value="SUGAR_TRANSPORT_1"/>
    <property type="match status" value="1"/>
</dbReference>
<dbReference type="CDD" id="cd17329">
    <property type="entry name" value="MFS_MdtH_MDR_like"/>
    <property type="match status" value="1"/>
</dbReference>
<dbReference type="InterPro" id="IPR050171">
    <property type="entry name" value="MFS_Transporters"/>
</dbReference>
<dbReference type="Proteomes" id="UP000434639">
    <property type="component" value="Unassembled WGS sequence"/>
</dbReference>
<dbReference type="InterPro" id="IPR011701">
    <property type="entry name" value="MFS"/>
</dbReference>
<feature type="transmembrane region" description="Helical" evidence="7">
    <location>
        <begin position="320"/>
        <end position="336"/>
    </location>
</feature>
<keyword evidence="2" id="KW-0813">Transport</keyword>
<comment type="caution">
    <text evidence="9">The sequence shown here is derived from an EMBL/GenBank/DDBJ whole genome shotgun (WGS) entry which is preliminary data.</text>
</comment>
<name>A0A7X2V709_9BACI</name>
<feature type="domain" description="Major facilitator superfamily (MFS) profile" evidence="8">
    <location>
        <begin position="1"/>
        <end position="411"/>
    </location>
</feature>
<feature type="transmembrane region" description="Helical" evidence="7">
    <location>
        <begin position="73"/>
        <end position="91"/>
    </location>
</feature>
<feature type="transmembrane region" description="Helical" evidence="7">
    <location>
        <begin position="210"/>
        <end position="230"/>
    </location>
</feature>
<proteinExistence type="predicted"/>
<feature type="transmembrane region" description="Helical" evidence="7">
    <location>
        <begin position="383"/>
        <end position="404"/>
    </location>
</feature>
<evidence type="ECO:0000256" key="1">
    <source>
        <dbReference type="ARBA" id="ARBA00004651"/>
    </source>
</evidence>
<keyword evidence="3" id="KW-1003">Cell membrane</keyword>
<accession>A0A7X2V709</accession>
<dbReference type="EMBL" id="WMIB01000034">
    <property type="protein sequence ID" value="MTH55619.1"/>
    <property type="molecule type" value="Genomic_DNA"/>
</dbReference>
<dbReference type="AlphaFoldDB" id="A0A7X2V709"/>
<keyword evidence="6 7" id="KW-0472">Membrane</keyword>
<dbReference type="InterPro" id="IPR005829">
    <property type="entry name" value="Sugar_transporter_CS"/>
</dbReference>
<dbReference type="GO" id="GO:0022857">
    <property type="term" value="F:transmembrane transporter activity"/>
    <property type="evidence" value="ECO:0007669"/>
    <property type="project" value="InterPro"/>
</dbReference>
<evidence type="ECO:0000256" key="2">
    <source>
        <dbReference type="ARBA" id="ARBA00022448"/>
    </source>
</evidence>
<dbReference type="Gene3D" id="1.20.1250.20">
    <property type="entry name" value="MFS general substrate transporter like domains"/>
    <property type="match status" value="1"/>
</dbReference>
<evidence type="ECO:0000256" key="3">
    <source>
        <dbReference type="ARBA" id="ARBA00022475"/>
    </source>
</evidence>
<comment type="subcellular location">
    <subcellularLocation>
        <location evidence="1">Cell membrane</location>
        <topology evidence="1">Multi-pass membrane protein</topology>
    </subcellularLocation>
</comment>
<sequence>MFRELHPNIKIRIYTSFLSRLAGSMVFPFMAIYFTREINAVTAGILLLIQVVVQFLAGFYGGYLADVLGRKKVMVAGEWMKVFSIAGMILANSPSFTSPWLTFFMLVLLGISMGIVNPAAEAMLVDVSTKETRTMIYSINYWSINLSIMLAFIAGGWFFETNFFELLISLLAISVFILWMTKAKIEETYVPEKKAANSFSFKPIIKSYAAVLKDLPFILFTVGGIAILSIEFQRNHFMAVRLEEEIPKQLFSVWGLFPVEMTGVRLLSLLTIENTLLIVLLTAAVTKWLKNKPEQKMMYLGFTIFGAGYSVLAFSNSIPILITAVLIMTVGELLYVPSRQAILADMIDETQRGSYMAMNGMVFQAGKIFGVLGIMAWEAVGGLGMAVLILLFTFTGIWSSRLAILKRAEKKEQGKIKRVDAAS</sequence>
<dbReference type="GO" id="GO:0005886">
    <property type="term" value="C:plasma membrane"/>
    <property type="evidence" value="ECO:0007669"/>
    <property type="project" value="UniProtKB-SubCell"/>
</dbReference>
<feature type="transmembrane region" description="Helical" evidence="7">
    <location>
        <begin position="12"/>
        <end position="34"/>
    </location>
</feature>
<evidence type="ECO:0000256" key="7">
    <source>
        <dbReference type="SAM" id="Phobius"/>
    </source>
</evidence>
<feature type="transmembrane region" description="Helical" evidence="7">
    <location>
        <begin position="103"/>
        <end position="127"/>
    </location>
</feature>
<feature type="transmembrane region" description="Helical" evidence="7">
    <location>
        <begin position="163"/>
        <end position="181"/>
    </location>
</feature>
<evidence type="ECO:0000256" key="5">
    <source>
        <dbReference type="ARBA" id="ARBA00022989"/>
    </source>
</evidence>
<dbReference type="OrthoDB" id="9793283at2"/>
<feature type="transmembrane region" description="Helical" evidence="7">
    <location>
        <begin position="357"/>
        <end position="377"/>
    </location>
</feature>
<keyword evidence="10" id="KW-1185">Reference proteome</keyword>
<dbReference type="RefSeq" id="WP_155114116.1">
    <property type="nucleotide sequence ID" value="NZ_WMIB01000034.1"/>
</dbReference>
<dbReference type="PANTHER" id="PTHR23517">
    <property type="entry name" value="RESISTANCE PROTEIN MDTM, PUTATIVE-RELATED-RELATED"/>
    <property type="match status" value="1"/>
</dbReference>
<feature type="transmembrane region" description="Helical" evidence="7">
    <location>
        <begin position="297"/>
        <end position="314"/>
    </location>
</feature>
<evidence type="ECO:0000259" key="8">
    <source>
        <dbReference type="PROSITE" id="PS50850"/>
    </source>
</evidence>
<organism evidence="9 10">
    <name type="scientific">Metabacillus mangrovi</name>
    <dbReference type="NCBI Taxonomy" id="1491830"/>
    <lineage>
        <taxon>Bacteria</taxon>
        <taxon>Bacillati</taxon>
        <taxon>Bacillota</taxon>
        <taxon>Bacilli</taxon>
        <taxon>Bacillales</taxon>
        <taxon>Bacillaceae</taxon>
        <taxon>Metabacillus</taxon>
    </lineage>
</organism>
<evidence type="ECO:0000256" key="4">
    <source>
        <dbReference type="ARBA" id="ARBA00022692"/>
    </source>
</evidence>
<gene>
    <name evidence="9" type="ORF">GKZ89_19685</name>
</gene>
<evidence type="ECO:0000313" key="10">
    <source>
        <dbReference type="Proteomes" id="UP000434639"/>
    </source>
</evidence>
<dbReference type="InterPro" id="IPR020846">
    <property type="entry name" value="MFS_dom"/>
</dbReference>
<dbReference type="PROSITE" id="PS50850">
    <property type="entry name" value="MFS"/>
    <property type="match status" value="1"/>
</dbReference>